<name>A0A060BTI1_9BACT</name>
<evidence type="ECO:0000313" key="1">
    <source>
        <dbReference type="EMBL" id="AIA83816.1"/>
    </source>
</evidence>
<accession>A0A060BTI1</accession>
<reference evidence="1" key="1">
    <citation type="journal article" date="2013" name="Environ. Microbiol.">
        <title>Seasonally variable intestinal metagenomes of the red palm weevil (Rhynchophorus ferrugineus).</title>
        <authorList>
            <person name="Jia S."/>
            <person name="Zhang X."/>
            <person name="Zhang G."/>
            <person name="Yin A."/>
            <person name="Zhang S."/>
            <person name="Li F."/>
            <person name="Wang L."/>
            <person name="Zhao D."/>
            <person name="Yun Q."/>
            <person name="Tala"/>
            <person name="Wang J."/>
            <person name="Sun G."/>
            <person name="Baabdullah M."/>
            <person name="Yu X."/>
            <person name="Hu S."/>
            <person name="Al-Mssallem I.S."/>
            <person name="Yu J."/>
        </authorList>
    </citation>
    <scope>NUCLEOTIDE SEQUENCE</scope>
</reference>
<dbReference type="SUPFAM" id="SSF51445">
    <property type="entry name" value="(Trans)glycosidases"/>
    <property type="match status" value="1"/>
</dbReference>
<organism evidence="1">
    <name type="scientific">uncultured Acidobacteriota bacterium</name>
    <dbReference type="NCBI Taxonomy" id="171953"/>
    <lineage>
        <taxon>Bacteria</taxon>
        <taxon>Pseudomonadati</taxon>
        <taxon>Acidobacteriota</taxon>
        <taxon>environmental samples</taxon>
    </lineage>
</organism>
<dbReference type="Gene3D" id="3.20.20.70">
    <property type="entry name" value="Aldolase class I"/>
    <property type="match status" value="1"/>
</dbReference>
<dbReference type="InterPro" id="IPR017853">
    <property type="entry name" value="GH"/>
</dbReference>
<dbReference type="EMBL" id="KF116571">
    <property type="protein sequence ID" value="AIA83816.1"/>
    <property type="molecule type" value="Genomic_DNA"/>
</dbReference>
<feature type="non-terminal residue" evidence="1">
    <location>
        <position position="126"/>
    </location>
</feature>
<sequence length="126" mass="14629">MLKETDCMDRVKSWIDSLVVKRNTRLDGFLWDSGWDDFNNLWNYNAYFPKGFSRMADYAKKYGAAMGVWISPWGGYDDAVVLRQKAAKTNNPELETNENGFTLAGKHYYDYFRNAAVRFLSGDNVR</sequence>
<dbReference type="AlphaFoldDB" id="A0A060BTI1"/>
<proteinExistence type="predicted"/>
<protein>
    <submittedName>
        <fullName evidence="1">CAZy families GH36 protein</fullName>
    </submittedName>
</protein>
<dbReference type="InterPro" id="IPR013785">
    <property type="entry name" value="Aldolase_TIM"/>
</dbReference>